<organism evidence="8 9">
    <name type="scientific">Dactylococcopsis salina (strain PCC 8305)</name>
    <name type="common">Myxobactron salinum</name>
    <dbReference type="NCBI Taxonomy" id="13035"/>
    <lineage>
        <taxon>Bacteria</taxon>
        <taxon>Bacillati</taxon>
        <taxon>Cyanobacteriota</taxon>
        <taxon>Cyanophyceae</taxon>
        <taxon>Nodosilineales</taxon>
        <taxon>Cymatolegaceae</taxon>
        <taxon>Dactylococcopsis</taxon>
    </lineage>
</organism>
<dbReference type="eggNOG" id="COG0398">
    <property type="taxonomic scope" value="Bacteria"/>
</dbReference>
<evidence type="ECO:0000256" key="3">
    <source>
        <dbReference type="ARBA" id="ARBA00022692"/>
    </source>
</evidence>
<reference evidence="8" key="1">
    <citation type="submission" date="2012-04" db="EMBL/GenBank/DDBJ databases">
        <title>Finished genome of Dactylococcopsis salina PCC 8305.</title>
        <authorList>
            <consortium name="US DOE Joint Genome Institute"/>
            <person name="Gugger M."/>
            <person name="Coursin T."/>
            <person name="Rippka R."/>
            <person name="Tandeau De Marsac N."/>
            <person name="Huntemann M."/>
            <person name="Wei C.-L."/>
            <person name="Han J."/>
            <person name="Detter J.C."/>
            <person name="Han C."/>
            <person name="Tapia R."/>
            <person name="Daligault H."/>
            <person name="Chen A."/>
            <person name="Krypides N."/>
            <person name="Mavromatis K."/>
            <person name="Markowitz V."/>
            <person name="Szeto E."/>
            <person name="Ivanova N."/>
            <person name="Ovchinnikova G."/>
            <person name="Pagani I."/>
            <person name="Pati A."/>
            <person name="Goodwin L."/>
            <person name="Peters L."/>
            <person name="Pitluck S."/>
            <person name="Woyke T."/>
            <person name="Kerfeld C."/>
        </authorList>
    </citation>
    <scope>NUCLEOTIDE SEQUENCE [LARGE SCALE GENOMIC DNA]</scope>
    <source>
        <strain evidence="8">PCC 8305</strain>
    </source>
</reference>
<feature type="transmembrane region" description="Helical" evidence="6">
    <location>
        <begin position="158"/>
        <end position="178"/>
    </location>
</feature>
<dbReference type="EMBL" id="CP003944">
    <property type="protein sequence ID" value="AFZ51778.1"/>
    <property type="molecule type" value="Genomic_DNA"/>
</dbReference>
<evidence type="ECO:0000256" key="6">
    <source>
        <dbReference type="RuleBase" id="RU366058"/>
    </source>
</evidence>
<dbReference type="Proteomes" id="UP000010482">
    <property type="component" value="Chromosome"/>
</dbReference>
<proteinExistence type="inferred from homology"/>
<keyword evidence="2 6" id="KW-1003">Cell membrane</keyword>
<gene>
    <name evidence="8" type="ORF">Dacsa_3259</name>
</gene>
<keyword evidence="9" id="KW-1185">Reference proteome</keyword>
<name>K9Z092_DACS8</name>
<accession>K9Z092</accession>
<dbReference type="KEGG" id="dsl:Dacsa_3259"/>
<dbReference type="PATRIC" id="fig|13035.3.peg.3691"/>
<evidence type="ECO:0000256" key="5">
    <source>
        <dbReference type="ARBA" id="ARBA00023136"/>
    </source>
</evidence>
<feature type="transmembrane region" description="Helical" evidence="6">
    <location>
        <begin position="198"/>
        <end position="216"/>
    </location>
</feature>
<dbReference type="AlphaFoldDB" id="K9Z092"/>
<dbReference type="PANTHER" id="PTHR12677:SF59">
    <property type="entry name" value="GOLGI APPARATUS MEMBRANE PROTEIN TVP38-RELATED"/>
    <property type="match status" value="1"/>
</dbReference>
<dbReference type="GO" id="GO:0005886">
    <property type="term" value="C:plasma membrane"/>
    <property type="evidence" value="ECO:0007669"/>
    <property type="project" value="UniProtKB-SubCell"/>
</dbReference>
<dbReference type="InterPro" id="IPR032816">
    <property type="entry name" value="VTT_dom"/>
</dbReference>
<evidence type="ECO:0000259" key="7">
    <source>
        <dbReference type="Pfam" id="PF09335"/>
    </source>
</evidence>
<dbReference type="HOGENOM" id="CLU_038944_3_2_3"/>
<dbReference type="OrthoDB" id="9812980at2"/>
<dbReference type="Pfam" id="PF09335">
    <property type="entry name" value="VTT_dom"/>
    <property type="match status" value="1"/>
</dbReference>
<feature type="domain" description="VTT" evidence="7">
    <location>
        <begin position="60"/>
        <end position="177"/>
    </location>
</feature>
<comment type="subcellular location">
    <subcellularLocation>
        <location evidence="1 6">Cell membrane</location>
        <topology evidence="1 6">Multi-pass membrane protein</topology>
    </subcellularLocation>
</comment>
<evidence type="ECO:0000256" key="4">
    <source>
        <dbReference type="ARBA" id="ARBA00022989"/>
    </source>
</evidence>
<dbReference type="RefSeq" id="WP_015230755.1">
    <property type="nucleotide sequence ID" value="NC_019780.1"/>
</dbReference>
<protein>
    <recommendedName>
        <fullName evidence="6">TVP38/TMEM64 family membrane protein</fullName>
    </recommendedName>
</protein>
<evidence type="ECO:0000313" key="9">
    <source>
        <dbReference type="Proteomes" id="UP000010482"/>
    </source>
</evidence>
<keyword evidence="4 6" id="KW-1133">Transmembrane helix</keyword>
<keyword evidence="5 6" id="KW-0472">Membrane</keyword>
<dbReference type="InterPro" id="IPR015414">
    <property type="entry name" value="TMEM64"/>
</dbReference>
<evidence type="ECO:0000313" key="8">
    <source>
        <dbReference type="EMBL" id="AFZ51778.1"/>
    </source>
</evidence>
<feature type="transmembrane region" description="Helical" evidence="6">
    <location>
        <begin position="72"/>
        <end position="97"/>
    </location>
</feature>
<dbReference type="PANTHER" id="PTHR12677">
    <property type="entry name" value="GOLGI APPARATUS MEMBRANE PROTEIN TVP38-RELATED"/>
    <property type="match status" value="1"/>
</dbReference>
<feature type="transmembrane region" description="Helical" evidence="6">
    <location>
        <begin position="36"/>
        <end position="60"/>
    </location>
</feature>
<feature type="transmembrane region" description="Helical" evidence="6">
    <location>
        <begin position="6"/>
        <end position="24"/>
    </location>
</feature>
<evidence type="ECO:0000256" key="1">
    <source>
        <dbReference type="ARBA" id="ARBA00004651"/>
    </source>
</evidence>
<evidence type="ECO:0000256" key="2">
    <source>
        <dbReference type="ARBA" id="ARBA00022475"/>
    </source>
</evidence>
<keyword evidence="3 6" id="KW-0812">Transmembrane</keyword>
<sequence length="236" mass="25416">MNSKLKYIGIAVIVAALIASTRFINFQDLLTNALEWINNLGAAAAIVFIVIYMVATVLFFPASLLTLGAGVVFGVFLGSLYVFIAASIGASLAFLVGRYIARGWVEKQIEGNPRFKAIDQAVAEEGVKIVLLTRLSPIFPFNLLNYAYGLTKVTFRDYVVGTLGILPGTIMFVYVGSLAKNLATLGSEEVATPSGIQWALRIIGFIATVAVTVYVTKIAKKALNERVETEANPSVE</sequence>
<dbReference type="STRING" id="13035.Dacsa_3259"/>
<comment type="similarity">
    <text evidence="6">Belongs to the TVP38/TMEM64 family.</text>
</comment>